<evidence type="ECO:0000313" key="11">
    <source>
        <dbReference type="Proteomes" id="UP000064893"/>
    </source>
</evidence>
<feature type="domain" description="Oligopeptidase F N-terminal" evidence="9">
    <location>
        <begin position="136"/>
        <end position="205"/>
    </location>
</feature>
<reference evidence="10 11" key="1">
    <citation type="submission" date="2015-11" db="EMBL/GenBank/DDBJ databases">
        <title>Description and complete genome sequence of a novel strain predominating in hypersaline microbial mats and representing a new family of the Bacteriodetes phylum.</title>
        <authorList>
            <person name="Spring S."/>
            <person name="Bunk B."/>
            <person name="Sproer C."/>
            <person name="Klenk H.-P."/>
        </authorList>
    </citation>
    <scope>NUCLEOTIDE SEQUENCE [LARGE SCALE GENOMIC DNA]</scope>
    <source>
        <strain evidence="10 11">L21-Spi-D4</strain>
    </source>
</reference>
<feature type="signal peptide" evidence="7">
    <location>
        <begin position="1"/>
        <end position="19"/>
    </location>
</feature>
<dbReference type="GO" id="GO:0006508">
    <property type="term" value="P:proteolysis"/>
    <property type="evidence" value="ECO:0007669"/>
    <property type="project" value="UniProtKB-KW"/>
</dbReference>
<dbReference type="InterPro" id="IPR013647">
    <property type="entry name" value="OligopepF_N_dom"/>
</dbReference>
<dbReference type="InterPro" id="IPR001567">
    <property type="entry name" value="Pept_M3A_M3B_dom"/>
</dbReference>
<dbReference type="Proteomes" id="UP000064893">
    <property type="component" value="Chromosome"/>
</dbReference>
<keyword evidence="5 6" id="KW-0482">Metalloprotease</keyword>
<dbReference type="Gene3D" id="1.20.140.70">
    <property type="entry name" value="Oligopeptidase f, N-terminal domain"/>
    <property type="match status" value="1"/>
</dbReference>
<organism evidence="10 11">
    <name type="scientific">Salinivirga cyanobacteriivorans</name>
    <dbReference type="NCBI Taxonomy" id="1307839"/>
    <lineage>
        <taxon>Bacteria</taxon>
        <taxon>Pseudomonadati</taxon>
        <taxon>Bacteroidota</taxon>
        <taxon>Bacteroidia</taxon>
        <taxon>Bacteroidales</taxon>
        <taxon>Salinivirgaceae</taxon>
        <taxon>Salinivirga</taxon>
    </lineage>
</organism>
<accession>A0A0S2HVC4</accession>
<evidence type="ECO:0000256" key="4">
    <source>
        <dbReference type="ARBA" id="ARBA00022833"/>
    </source>
</evidence>
<dbReference type="GO" id="GO:0046872">
    <property type="term" value="F:metal ion binding"/>
    <property type="evidence" value="ECO:0007669"/>
    <property type="project" value="UniProtKB-UniRule"/>
</dbReference>
<dbReference type="EC" id="3.4.24.-" evidence="6"/>
<feature type="chain" id="PRO_5006599326" description="Oligopeptidase F" evidence="7">
    <location>
        <begin position="20"/>
        <end position="627"/>
    </location>
</feature>
<dbReference type="Pfam" id="PF01432">
    <property type="entry name" value="Peptidase_M3"/>
    <property type="match status" value="1"/>
</dbReference>
<comment type="cofactor">
    <cofactor evidence="6">
        <name>Zn(2+)</name>
        <dbReference type="ChEBI" id="CHEBI:29105"/>
    </cofactor>
    <text evidence="6">Binds 1 zinc ion.</text>
</comment>
<dbReference type="Gene3D" id="1.10.287.830">
    <property type="entry name" value="putative peptidase helix hairpin domain like"/>
    <property type="match status" value="1"/>
</dbReference>
<sequence length="627" mass="72629" precursor="true">MRIIFLCMIVFMQSHIVFADNDISGKESPEKNVTNTSWNLSDIYANWDQWNADLTEVKQLMEDIKTYQGRLNTNPKVFIELMQKEEQLSKKFGRVFRYPYFMRQLNSLDQETSAKMQEIRAMYAEYATATSWISPEILDIPRGTMEKWIETHAELEPYAFNLMNSYRLQEHVLTADKEKLMSHFSRPMGTASSVYDELYVSDIQFPEITLSTGKKVKLSHANYTKLLETLSSQEDRKLVFESYYKIYKDHENTYAAIYKGICEKDNAYAKARGYKGTLEAKLEGNNIPTAVYESLIKTAYDNVGPLHKYMELRKQVMELDELHTYDLSTKFTDYNREYDFTEAVGMVKEAVKPLGEDYLAYLNEATKGGWIDVYEKPNKTSGAFSANVYGVHPYILLNWNKSLNHVFTLAHELGHSMHSIYSNNNQPYATHSYTIFVAEVASTFNEHLLLDNLIEQAEKPEERIALLQQAIENIWGTFYIQSLYADYEYQVHKRVENGQPVTAGVLNKIMGDLYNHYYGEAVTPDELTSVKWSRVPHFYGMPYYVYQYATSFSASSELFSRYKNGSKKEQQTTIEKYKTLLKSGGNDFPVNQLKKAGVDLTSTKPFEAVVAQMDYYVNELEKELKKL</sequence>
<protein>
    <recommendedName>
        <fullName evidence="6">Oligopeptidase F</fullName>
        <ecNumber evidence="6">3.4.24.-</ecNumber>
    </recommendedName>
</protein>
<evidence type="ECO:0000256" key="6">
    <source>
        <dbReference type="RuleBase" id="RU368091"/>
    </source>
</evidence>
<evidence type="ECO:0000256" key="3">
    <source>
        <dbReference type="ARBA" id="ARBA00022801"/>
    </source>
</evidence>
<dbReference type="CDD" id="cd09608">
    <property type="entry name" value="M3B_PepF"/>
    <property type="match status" value="1"/>
</dbReference>
<keyword evidence="2 6" id="KW-0479">Metal-binding</keyword>
<evidence type="ECO:0000259" key="9">
    <source>
        <dbReference type="Pfam" id="PF08439"/>
    </source>
</evidence>
<dbReference type="Pfam" id="PF08439">
    <property type="entry name" value="Peptidase_M3_N"/>
    <property type="match status" value="1"/>
</dbReference>
<evidence type="ECO:0000256" key="2">
    <source>
        <dbReference type="ARBA" id="ARBA00022723"/>
    </source>
</evidence>
<dbReference type="PANTHER" id="PTHR11804:SF84">
    <property type="entry name" value="SACCHAROLYSIN"/>
    <property type="match status" value="1"/>
</dbReference>
<dbReference type="NCBIfam" id="TIGR00181">
    <property type="entry name" value="pepF"/>
    <property type="match status" value="1"/>
</dbReference>
<evidence type="ECO:0000256" key="7">
    <source>
        <dbReference type="SAM" id="SignalP"/>
    </source>
</evidence>
<keyword evidence="7" id="KW-0732">Signal</keyword>
<keyword evidence="11" id="KW-1185">Reference proteome</keyword>
<dbReference type="InterPro" id="IPR004438">
    <property type="entry name" value="Peptidase_M3B"/>
</dbReference>
<dbReference type="PATRIC" id="fig|1307839.3.peg.369"/>
<dbReference type="InterPro" id="IPR045090">
    <property type="entry name" value="Pept_M3A_M3B"/>
</dbReference>
<comment type="similarity">
    <text evidence="6">Belongs to the peptidase M3B family.</text>
</comment>
<name>A0A0S2HVC4_9BACT</name>
<dbReference type="KEGG" id="blq:L21SP5_00336"/>
<keyword evidence="3 6" id="KW-0378">Hydrolase</keyword>
<dbReference type="EMBL" id="CP013118">
    <property type="protein sequence ID" value="ALO14015.1"/>
    <property type="molecule type" value="Genomic_DNA"/>
</dbReference>
<evidence type="ECO:0000256" key="5">
    <source>
        <dbReference type="ARBA" id="ARBA00023049"/>
    </source>
</evidence>
<evidence type="ECO:0000313" key="10">
    <source>
        <dbReference type="EMBL" id="ALO14015.1"/>
    </source>
</evidence>
<keyword evidence="4 6" id="KW-0862">Zinc</keyword>
<keyword evidence="1 6" id="KW-0645">Protease</keyword>
<dbReference type="InterPro" id="IPR042088">
    <property type="entry name" value="OligoPept_F_C"/>
</dbReference>
<dbReference type="AlphaFoldDB" id="A0A0S2HVC4"/>
<dbReference type="OrthoDB" id="9762795at2"/>
<dbReference type="PANTHER" id="PTHR11804">
    <property type="entry name" value="PROTEASE M3 THIMET OLIGOPEPTIDASE-RELATED"/>
    <property type="match status" value="1"/>
</dbReference>
<dbReference type="STRING" id="1307839.L21SP5_00336"/>
<evidence type="ECO:0000259" key="8">
    <source>
        <dbReference type="Pfam" id="PF01432"/>
    </source>
</evidence>
<gene>
    <name evidence="10" type="primary">pepF1</name>
    <name evidence="10" type="ORF">L21SP5_00336</name>
</gene>
<dbReference type="RefSeq" id="WP_057951606.1">
    <property type="nucleotide sequence ID" value="NZ_CP013118.1"/>
</dbReference>
<dbReference type="Gene3D" id="1.10.1370.20">
    <property type="entry name" value="Oligoendopeptidase f, C-terminal domain"/>
    <property type="match status" value="1"/>
</dbReference>
<dbReference type="SUPFAM" id="SSF55486">
    <property type="entry name" value="Metalloproteases ('zincins'), catalytic domain"/>
    <property type="match status" value="1"/>
</dbReference>
<comment type="function">
    <text evidence="6">Has oligopeptidase activity and degrades a variety of small bioactive peptides.</text>
</comment>
<proteinExistence type="inferred from homology"/>
<dbReference type="GO" id="GO:0004222">
    <property type="term" value="F:metalloendopeptidase activity"/>
    <property type="evidence" value="ECO:0007669"/>
    <property type="project" value="UniProtKB-UniRule"/>
</dbReference>
<evidence type="ECO:0000256" key="1">
    <source>
        <dbReference type="ARBA" id="ARBA00022670"/>
    </source>
</evidence>
<dbReference type="GO" id="GO:0006518">
    <property type="term" value="P:peptide metabolic process"/>
    <property type="evidence" value="ECO:0007669"/>
    <property type="project" value="TreeGrafter"/>
</dbReference>
<feature type="domain" description="Peptidase M3A/M3B catalytic" evidence="8">
    <location>
        <begin position="230"/>
        <end position="608"/>
    </location>
</feature>